<dbReference type="InterPro" id="IPR013560">
    <property type="entry name" value="DUF1722"/>
</dbReference>
<dbReference type="Proteomes" id="UP000036756">
    <property type="component" value="Unassembled WGS sequence"/>
</dbReference>
<dbReference type="PATRIC" id="fig|1121307.3.peg.1616"/>
<evidence type="ECO:0000313" key="3">
    <source>
        <dbReference type="Proteomes" id="UP000036756"/>
    </source>
</evidence>
<dbReference type="InterPro" id="IPR017087">
    <property type="entry name" value="UCP037004"/>
</dbReference>
<reference evidence="2 3" key="1">
    <citation type="submission" date="2015-06" db="EMBL/GenBank/DDBJ databases">
        <title>Draft genome sequence of the purine-degrading Clostridium cylindrosporum HC-1 (DSM 605).</title>
        <authorList>
            <person name="Poehlein A."/>
            <person name="Schiel-Bengelsdorf B."/>
            <person name="Bengelsdorf F."/>
            <person name="Daniel R."/>
            <person name="Duerre P."/>
        </authorList>
    </citation>
    <scope>NUCLEOTIDE SEQUENCE [LARGE SCALE GENOMIC DNA]</scope>
    <source>
        <strain evidence="2 3">DSM 605</strain>
    </source>
</reference>
<dbReference type="STRING" id="1121307.CLCY_3c02620"/>
<comment type="caution">
    <text evidence="2">The sequence shown here is derived from an EMBL/GenBank/DDBJ whole genome shotgun (WGS) entry which is preliminary data.</text>
</comment>
<evidence type="ECO:0000313" key="2">
    <source>
        <dbReference type="EMBL" id="KMT21991.1"/>
    </source>
</evidence>
<organism evidence="2 3">
    <name type="scientific">Clostridium cylindrosporum DSM 605</name>
    <dbReference type="NCBI Taxonomy" id="1121307"/>
    <lineage>
        <taxon>Bacteria</taxon>
        <taxon>Bacillati</taxon>
        <taxon>Bacillota</taxon>
        <taxon>Clostridia</taxon>
        <taxon>Eubacteriales</taxon>
        <taxon>Clostridiaceae</taxon>
        <taxon>Clostridium</taxon>
    </lineage>
</organism>
<dbReference type="AlphaFoldDB" id="A0A0J8G2P5"/>
<dbReference type="PANTHER" id="PTHR30087">
    <property type="entry name" value="INNER MEMBRANE PROTEIN"/>
    <property type="match status" value="1"/>
</dbReference>
<feature type="domain" description="DUF1722" evidence="1">
    <location>
        <begin position="194"/>
        <end position="310"/>
    </location>
</feature>
<dbReference type="PANTHER" id="PTHR30087:SF0">
    <property type="entry name" value="INNER MEMBRANE PROTEIN"/>
    <property type="match status" value="1"/>
</dbReference>
<protein>
    <recommendedName>
        <fullName evidence="1">DUF1722 domain-containing protein</fullName>
    </recommendedName>
</protein>
<sequence length="323" mass="36890">MRVFKKPTILISNCIENEACRYNGAVAKSPFVNKLKPYVNFVLVCPEVAVGLPIPREALRIISNDNGKRIVFSKSGEDLTDKVNEFSDKFIEELSSDEIHGAILKSRSPSCGVRDVKVYNNHGKSASVVEKGRGLFADKIVTRFNQVPIEDEGRLTNYNIREHFLTKIFTFVDFREIKKRKCIESLIGFQSENKYLLMAHSPGNQKKLGQIIGDHKKIDIDDLFNEYEHYLHKALSIAPTTMRNINMLLHLFGYFSNELSQEEKAFFLDSLENYRTKKVPFSVPLAIVHSWVIRFQNEYLLSQTIFETFPGDLVDVTDSGKGV</sequence>
<proteinExistence type="predicted"/>
<dbReference type="RefSeq" id="WP_048570627.1">
    <property type="nucleotide sequence ID" value="NZ_LFVU01000026.1"/>
</dbReference>
<name>A0A0J8G2P5_CLOCY</name>
<dbReference type="OrthoDB" id="9797779at2"/>
<dbReference type="Pfam" id="PF04463">
    <property type="entry name" value="2-thiour_desulf"/>
    <property type="match status" value="1"/>
</dbReference>
<gene>
    <name evidence="2" type="ORF">CLCY_3c02620</name>
</gene>
<dbReference type="Pfam" id="PF08349">
    <property type="entry name" value="DUF1722"/>
    <property type="match status" value="1"/>
</dbReference>
<keyword evidence="3" id="KW-1185">Reference proteome</keyword>
<dbReference type="PIRSF" id="PIRSF037004">
    <property type="entry name" value="UCP037004"/>
    <property type="match status" value="1"/>
</dbReference>
<evidence type="ECO:0000259" key="1">
    <source>
        <dbReference type="Pfam" id="PF08349"/>
    </source>
</evidence>
<accession>A0A0J8G2P5</accession>
<dbReference type="InterPro" id="IPR007553">
    <property type="entry name" value="2-thiour_desulf"/>
</dbReference>
<dbReference type="EMBL" id="LFVU01000026">
    <property type="protein sequence ID" value="KMT21991.1"/>
    <property type="molecule type" value="Genomic_DNA"/>
</dbReference>